<dbReference type="OrthoDB" id="4686328at2759"/>
<dbReference type="EMBL" id="KB706291">
    <property type="protein sequence ID" value="EMR68195.1"/>
    <property type="molecule type" value="Genomic_DNA"/>
</dbReference>
<evidence type="ECO:0000313" key="2">
    <source>
        <dbReference type="Proteomes" id="UP000012174"/>
    </source>
</evidence>
<accession>M7TNC3</accession>
<dbReference type="OMA" id="GWQVNLW"/>
<reference evidence="2" key="1">
    <citation type="journal article" date="2013" name="Genome Announc.">
        <title>Draft genome sequence of the grapevine dieback fungus Eutypa lata UCR-EL1.</title>
        <authorList>
            <person name="Blanco-Ulate B."/>
            <person name="Rolshausen P.E."/>
            <person name="Cantu D."/>
        </authorList>
    </citation>
    <scope>NUCLEOTIDE SEQUENCE [LARGE SCALE GENOMIC DNA]</scope>
    <source>
        <strain evidence="2">UCR-EL1</strain>
    </source>
</reference>
<proteinExistence type="predicted"/>
<sequence>MSSAAKPIVCDTTAPNPTEYYGTLVNTNIRYEDGSPVTIKGFLGVKFKAPPNSGITVDVLLNPWQQTSSEKRCETLEDGTIIVTAKIIVESSHTFKPSDKLTWGINGDLTHDTDTYVNSFELYADELPSGYVEIQCADAPDPALKNAKQVIYLEQDSTRESHYVGPGETISPSVVSGNYTVKVDDLADEAQTVVATALVSPDQITVVTGETTTVKVTYGNVSKYSALNVEVGQLPSPIEKEQLHVTVVKTSTGELLADFSSPGNRKTELRRLPSSGKADINAQITLNNVKYSFFSTISLSNTLFKVSIDQDNIKSKEIDSSGFVDLPISLLSDVTDPDTAISVRLSSEASDLIYEQAIPVSQGTVKLEVPVAPGDYNVAVKGFISDWTVYAVESPRTLTVASDGSTTLQLTARRGANLKVKGFQEFLSFGALSDLVDLDGTAFVAARASSLFKYAGNDGAGDPGINLVDDPATTKTVELAAKIESQLEGDHSVLPIMISYTVNLSLGDVISQLTNETQLAHSFGNLILSLKLAKEASKKPVPAGYIVNPDFLGECQKGVRPDFVMPVRNSLEEALNYRKVDVEVPSAITDTLKGYVFAVNWLIRTVAEEVTFGWQVNLWGVGSSEWVYLDESPAEKAKLTANYIKELGVYDSEYAPDFLAIDRYEADDFTQRAYVNSYCYSSYEWGRFFDFCSTLSLELQVPVAPWQIPASRIPNTTESVANLEIEHWGSGGTYIFGDPSINTDYHNIHPKILAIKPGSLVGHETVEDLFAHAQPFDLSYPTYEDFPLRGIFAVLLGGGATTGIVTTIGKTGPWTQEKISSYMQAPISLKSTASL</sequence>
<protein>
    <submittedName>
        <fullName evidence="1">Putative carbohydrate binding domain protein</fullName>
    </submittedName>
</protein>
<gene>
    <name evidence="1" type="ORF">UCREL1_4799</name>
</gene>
<dbReference type="AlphaFoldDB" id="M7TNC3"/>
<keyword evidence="2" id="KW-1185">Reference proteome</keyword>
<dbReference type="Proteomes" id="UP000012174">
    <property type="component" value="Unassembled WGS sequence"/>
</dbReference>
<dbReference type="HOGENOM" id="CLU_325381_0_0_1"/>
<evidence type="ECO:0000313" key="1">
    <source>
        <dbReference type="EMBL" id="EMR68195.1"/>
    </source>
</evidence>
<organism evidence="1 2">
    <name type="scientific">Eutypa lata (strain UCR-EL1)</name>
    <name type="common">Grapevine dieback disease fungus</name>
    <name type="synonym">Eutypa armeniacae</name>
    <dbReference type="NCBI Taxonomy" id="1287681"/>
    <lineage>
        <taxon>Eukaryota</taxon>
        <taxon>Fungi</taxon>
        <taxon>Dikarya</taxon>
        <taxon>Ascomycota</taxon>
        <taxon>Pezizomycotina</taxon>
        <taxon>Sordariomycetes</taxon>
        <taxon>Xylariomycetidae</taxon>
        <taxon>Xylariales</taxon>
        <taxon>Diatrypaceae</taxon>
        <taxon>Eutypa</taxon>
    </lineage>
</organism>
<name>M7TNC3_EUTLA</name>
<dbReference type="KEGG" id="ela:UCREL1_4799"/>
<dbReference type="eggNOG" id="ENOG502SKE6">
    <property type="taxonomic scope" value="Eukaryota"/>
</dbReference>